<dbReference type="EMBL" id="MT142747">
    <property type="protein sequence ID" value="QJA88005.1"/>
    <property type="molecule type" value="Genomic_DNA"/>
</dbReference>
<evidence type="ECO:0000313" key="1">
    <source>
        <dbReference type="EMBL" id="QJA88005.1"/>
    </source>
</evidence>
<organism evidence="1">
    <name type="scientific">viral metagenome</name>
    <dbReference type="NCBI Taxonomy" id="1070528"/>
    <lineage>
        <taxon>unclassified sequences</taxon>
        <taxon>metagenomes</taxon>
        <taxon>organismal metagenomes</taxon>
    </lineage>
</organism>
<name>A0A6M3L3U4_9ZZZZ</name>
<proteinExistence type="predicted"/>
<reference evidence="1" key="1">
    <citation type="submission" date="2020-03" db="EMBL/GenBank/DDBJ databases">
        <title>The deep terrestrial virosphere.</title>
        <authorList>
            <person name="Holmfeldt K."/>
            <person name="Nilsson E."/>
            <person name="Simone D."/>
            <person name="Lopez-Fernandez M."/>
            <person name="Wu X."/>
            <person name="de Brujin I."/>
            <person name="Lundin D."/>
            <person name="Andersson A."/>
            <person name="Bertilsson S."/>
            <person name="Dopson M."/>
        </authorList>
    </citation>
    <scope>NUCLEOTIDE SEQUENCE</scope>
    <source>
        <strain evidence="1">MM415B02848</strain>
    </source>
</reference>
<dbReference type="AlphaFoldDB" id="A0A6M3L3U4"/>
<accession>A0A6M3L3U4</accession>
<protein>
    <submittedName>
        <fullName evidence="1">Uncharacterized protein</fullName>
    </submittedName>
</protein>
<sequence>MKATAYISDYNNPPFKVTGTLRTSEDLDMYIIVQEDKNTRILPLHHRVATMYVEDRVILKTHNEKVTFRDDSVPKLKGGM</sequence>
<gene>
    <name evidence="1" type="ORF">MM415B02848_0005</name>
</gene>